<dbReference type="InterPro" id="IPR042099">
    <property type="entry name" value="ANL_N_sf"/>
</dbReference>
<comment type="catalytic activity">
    <reaction evidence="8">
        <text>a long-chain fatty acid + ATP + CoA = a long-chain fatty acyl-CoA + AMP + diphosphate</text>
        <dbReference type="Rhea" id="RHEA:15421"/>
        <dbReference type="ChEBI" id="CHEBI:30616"/>
        <dbReference type="ChEBI" id="CHEBI:33019"/>
        <dbReference type="ChEBI" id="CHEBI:57287"/>
        <dbReference type="ChEBI" id="CHEBI:57560"/>
        <dbReference type="ChEBI" id="CHEBI:83139"/>
        <dbReference type="ChEBI" id="CHEBI:456215"/>
        <dbReference type="EC" id="6.2.1.3"/>
    </reaction>
    <physiologicalReaction direction="left-to-right" evidence="8">
        <dbReference type="Rhea" id="RHEA:15422"/>
    </physiologicalReaction>
</comment>
<comment type="catalytic activity">
    <reaction evidence="12">
        <text>(E)-hexadec-2-enoate + ATP + CoA = (2E)-hexadecenoyl-CoA + AMP + diphosphate</text>
        <dbReference type="Rhea" id="RHEA:36139"/>
        <dbReference type="ChEBI" id="CHEBI:30616"/>
        <dbReference type="ChEBI" id="CHEBI:33019"/>
        <dbReference type="ChEBI" id="CHEBI:57287"/>
        <dbReference type="ChEBI" id="CHEBI:61526"/>
        <dbReference type="ChEBI" id="CHEBI:72745"/>
        <dbReference type="ChEBI" id="CHEBI:456215"/>
    </reaction>
    <physiologicalReaction direction="left-to-right" evidence="12">
        <dbReference type="Rhea" id="RHEA:36140"/>
    </physiologicalReaction>
</comment>
<dbReference type="PANTHER" id="PTHR43272">
    <property type="entry name" value="LONG-CHAIN-FATTY-ACID--COA LIGASE"/>
    <property type="match status" value="1"/>
</dbReference>
<keyword evidence="15" id="KW-1133">Transmembrane helix</keyword>
<dbReference type="PROSITE" id="PS00455">
    <property type="entry name" value="AMP_BINDING"/>
    <property type="match status" value="1"/>
</dbReference>
<evidence type="ECO:0000313" key="18">
    <source>
        <dbReference type="Proteomes" id="UP000525158"/>
    </source>
</evidence>
<dbReference type="CDD" id="cd05927">
    <property type="entry name" value="LC-FACS_euk"/>
    <property type="match status" value="1"/>
</dbReference>
<evidence type="ECO:0000256" key="15">
    <source>
        <dbReference type="SAM" id="Phobius"/>
    </source>
</evidence>
<dbReference type="EMBL" id="VXBO01012365">
    <property type="protein sequence ID" value="NXN45699.1"/>
    <property type="molecule type" value="Genomic_DNA"/>
</dbReference>
<dbReference type="InterPro" id="IPR000873">
    <property type="entry name" value="AMP-dep_synth/lig_dom"/>
</dbReference>
<dbReference type="PANTHER" id="PTHR43272:SF107">
    <property type="entry name" value="LONG-CHAIN-FATTY-ACID--COA LIGASE 5"/>
    <property type="match status" value="1"/>
</dbReference>
<dbReference type="GO" id="GO:0005524">
    <property type="term" value="F:ATP binding"/>
    <property type="evidence" value="ECO:0007669"/>
    <property type="project" value="UniProtKB-KW"/>
</dbReference>
<dbReference type="Pfam" id="PF00501">
    <property type="entry name" value="AMP-binding"/>
    <property type="match status" value="1"/>
</dbReference>
<evidence type="ECO:0000256" key="4">
    <source>
        <dbReference type="ARBA" id="ARBA00022832"/>
    </source>
</evidence>
<sequence>MIWILQVLFSPLPTPALISLIVFGVGVFLWVISRPKPVLPPVDLNKQSIGVEGGARRGALLTDNNLLSYYFEDGKTLYEVFQRGLHASGNGNCLGYRKPKQPYQWLTYKQVLDRAQYLGSGLLQKGCKPSSNQFIGIFAQNRPEWIISEYACYTYSMVAVPLYDTLGPEAIVYIVNKADISIVICDKPEKAQILLENCEQEKTPGLKTIILMDLFDKELKDRGDKVGIEILALQEVEELGRNNIREPVPPKPEDLCIVCFTSGTTGNPKGAMLTHQNVVANAAAFLRCTENTVDCTSSDITMSYLPLAHMFERVVQTVVYSCGAKVGFFQGDIKLLTDDMKTLKPTLFPVVPRLLNRIYDKIQSGAKSPVKRCLLNFAVMMKTAEIKQGIIRNDSIWDKLIFKKVQETMGGRVRVMVTGAAPISPSVLTFLRAALGCQIFEAYGQTECSAGCTFSMPGDWTTGHVGAPLACNIIKLDDVEEMSYYSSNNEGEVCIKGPNVFKGYLKDPEKTAEAIDKDGWLHTGDIGKWLPNGTLKIIDRKKNIFKLAQGEYIAPEKIENVYIRSAPVAQVFVHGESLRSFLIGIVVPDPETLPEFAAKLGIKGPYEDVCKNPAVKKAILEDMLRLGKEAGLKSFEQVKDLYIHTEMFSVENGLLTPTLKAKRAELVKVFQNEIEALYSSTQE</sequence>
<proteinExistence type="inferred from homology"/>
<comment type="catalytic activity">
    <reaction evidence="7">
        <text>5-hydroxy-(6E,8Z,11Z,14Z)-eicosatetraenoate + ATP + CoA = 5-hydroxy-(6E,8Z,11Z,14Z)-eicosatetraenoyl-CoA + AMP + diphosphate</text>
        <dbReference type="Rhea" id="RHEA:52108"/>
        <dbReference type="ChEBI" id="CHEBI:30616"/>
        <dbReference type="ChEBI" id="CHEBI:33019"/>
        <dbReference type="ChEBI" id="CHEBI:57287"/>
        <dbReference type="ChEBI" id="CHEBI:65341"/>
        <dbReference type="ChEBI" id="CHEBI:136407"/>
        <dbReference type="ChEBI" id="CHEBI:456215"/>
    </reaction>
    <physiologicalReaction direction="left-to-right" evidence="7">
        <dbReference type="Rhea" id="RHEA:52109"/>
    </physiologicalReaction>
</comment>
<evidence type="ECO:0000256" key="10">
    <source>
        <dbReference type="ARBA" id="ARBA00024532"/>
    </source>
</evidence>
<keyword evidence="15" id="KW-0812">Transmembrane</keyword>
<dbReference type="InterPro" id="IPR045311">
    <property type="entry name" value="LC-FACS_euk"/>
</dbReference>
<evidence type="ECO:0000256" key="2">
    <source>
        <dbReference type="ARBA" id="ARBA00022598"/>
    </source>
</evidence>
<keyword evidence="3 14" id="KW-0547">Nucleotide-binding</keyword>
<dbReference type="AlphaFoldDB" id="A0A7L1J843"/>
<gene>
    <name evidence="17" type="primary">Acsl5</name>
    <name evidence="17" type="ORF">RHIAFR_R09104</name>
</gene>
<evidence type="ECO:0000256" key="9">
    <source>
        <dbReference type="ARBA" id="ARBA00024495"/>
    </source>
</evidence>
<dbReference type="Proteomes" id="UP000525158">
    <property type="component" value="Unassembled WGS sequence"/>
</dbReference>
<dbReference type="EC" id="6.2.1.3" evidence="14"/>
<dbReference type="GO" id="GO:0005739">
    <property type="term" value="C:mitochondrion"/>
    <property type="evidence" value="ECO:0007669"/>
    <property type="project" value="TreeGrafter"/>
</dbReference>
<organism evidence="17 18">
    <name type="scientific">Smutsornis africanus</name>
    <name type="common">Double-banded courser</name>
    <name type="synonym">Rhinoptilus africanus</name>
    <dbReference type="NCBI Taxonomy" id="240209"/>
    <lineage>
        <taxon>Eukaryota</taxon>
        <taxon>Metazoa</taxon>
        <taxon>Chordata</taxon>
        <taxon>Craniata</taxon>
        <taxon>Vertebrata</taxon>
        <taxon>Euteleostomi</taxon>
        <taxon>Archelosauria</taxon>
        <taxon>Archosauria</taxon>
        <taxon>Dinosauria</taxon>
        <taxon>Saurischia</taxon>
        <taxon>Theropoda</taxon>
        <taxon>Coelurosauria</taxon>
        <taxon>Aves</taxon>
        <taxon>Neognathae</taxon>
        <taxon>Neoaves</taxon>
        <taxon>Charadriiformes</taxon>
        <taxon>Glareolidae</taxon>
        <taxon>Rhinoptilus</taxon>
    </lineage>
</organism>
<evidence type="ECO:0000259" key="16">
    <source>
        <dbReference type="Pfam" id="PF00501"/>
    </source>
</evidence>
<evidence type="ECO:0000256" key="13">
    <source>
        <dbReference type="ARBA" id="ARBA00049139"/>
    </source>
</evidence>
<keyword evidence="18" id="KW-1185">Reference proteome</keyword>
<name>A0A7L1J843_SMUAF</name>
<protein>
    <recommendedName>
        <fullName evidence="14">Long-chain-fatty-acid--CoA ligase</fullName>
        <ecNumber evidence="14">6.2.1.3</ecNumber>
    </recommendedName>
</protein>
<evidence type="ECO:0000256" key="5">
    <source>
        <dbReference type="ARBA" id="ARBA00022840"/>
    </source>
</evidence>
<keyword evidence="15" id="KW-0472">Membrane</keyword>
<accession>A0A7L1J843</accession>
<evidence type="ECO:0000256" key="14">
    <source>
        <dbReference type="RuleBase" id="RU369030"/>
    </source>
</evidence>
<comment type="catalytic activity">
    <reaction evidence="13">
        <text>hexadecanoate + ATP + CoA = hexadecanoyl-CoA + AMP + diphosphate</text>
        <dbReference type="Rhea" id="RHEA:30751"/>
        <dbReference type="ChEBI" id="CHEBI:7896"/>
        <dbReference type="ChEBI" id="CHEBI:30616"/>
        <dbReference type="ChEBI" id="CHEBI:33019"/>
        <dbReference type="ChEBI" id="CHEBI:57287"/>
        <dbReference type="ChEBI" id="CHEBI:57379"/>
        <dbReference type="ChEBI" id="CHEBI:456215"/>
    </reaction>
    <physiologicalReaction direction="left-to-right" evidence="13">
        <dbReference type="Rhea" id="RHEA:30752"/>
    </physiologicalReaction>
</comment>
<evidence type="ECO:0000256" key="3">
    <source>
        <dbReference type="ARBA" id="ARBA00022741"/>
    </source>
</evidence>
<evidence type="ECO:0000256" key="7">
    <source>
        <dbReference type="ARBA" id="ARBA00024469"/>
    </source>
</evidence>
<dbReference type="GO" id="GO:0035338">
    <property type="term" value="P:long-chain fatty-acyl-CoA biosynthetic process"/>
    <property type="evidence" value="ECO:0007669"/>
    <property type="project" value="TreeGrafter"/>
</dbReference>
<feature type="transmembrane region" description="Helical" evidence="15">
    <location>
        <begin position="12"/>
        <end position="32"/>
    </location>
</feature>
<dbReference type="GO" id="GO:0005783">
    <property type="term" value="C:endoplasmic reticulum"/>
    <property type="evidence" value="ECO:0007669"/>
    <property type="project" value="TreeGrafter"/>
</dbReference>
<comment type="function">
    <text evidence="14">Catalyzes the conversion of long-chain fatty acids to their active form acyl-CoAs for both synthesis of cellular lipids, and degradation via beta-oxidation.</text>
</comment>
<evidence type="ECO:0000256" key="8">
    <source>
        <dbReference type="ARBA" id="ARBA00024484"/>
    </source>
</evidence>
<evidence type="ECO:0000313" key="17">
    <source>
        <dbReference type="EMBL" id="NXN45699.1"/>
    </source>
</evidence>
<reference evidence="17 18" key="1">
    <citation type="submission" date="2019-09" db="EMBL/GenBank/DDBJ databases">
        <title>Bird 10,000 Genomes (B10K) Project - Family phase.</title>
        <authorList>
            <person name="Zhang G."/>
        </authorList>
    </citation>
    <scope>NUCLEOTIDE SEQUENCE [LARGE SCALE GENOMIC DNA]</scope>
    <source>
        <strain evidence="17">B10K-DU-002-36</strain>
        <tissue evidence="17">Muscle</tissue>
    </source>
</reference>
<keyword evidence="2 14" id="KW-0436">Ligase</keyword>
<evidence type="ECO:0000256" key="12">
    <source>
        <dbReference type="ARBA" id="ARBA00024565"/>
    </source>
</evidence>
<evidence type="ECO:0000256" key="1">
    <source>
        <dbReference type="ARBA" id="ARBA00006432"/>
    </source>
</evidence>
<feature type="non-terminal residue" evidence="17">
    <location>
        <position position="683"/>
    </location>
</feature>
<dbReference type="SUPFAM" id="SSF56801">
    <property type="entry name" value="Acetyl-CoA synthetase-like"/>
    <property type="match status" value="1"/>
</dbReference>
<evidence type="ECO:0000256" key="6">
    <source>
        <dbReference type="ARBA" id="ARBA00023098"/>
    </source>
</evidence>
<feature type="domain" description="AMP-dependent synthetase/ligase" evidence="16">
    <location>
        <begin position="102"/>
        <end position="505"/>
    </location>
</feature>
<keyword evidence="5 14" id="KW-0067">ATP-binding</keyword>
<feature type="non-terminal residue" evidence="17">
    <location>
        <position position="1"/>
    </location>
</feature>
<comment type="similarity">
    <text evidence="1 14">Belongs to the ATP-dependent AMP-binding enzyme family.</text>
</comment>
<keyword evidence="6 14" id="KW-0443">Lipid metabolism</keyword>
<keyword evidence="4 14" id="KW-0276">Fatty acid metabolism</keyword>
<dbReference type="InterPro" id="IPR020845">
    <property type="entry name" value="AMP-binding_CS"/>
</dbReference>
<dbReference type="GO" id="GO:0016020">
    <property type="term" value="C:membrane"/>
    <property type="evidence" value="ECO:0007669"/>
    <property type="project" value="TreeGrafter"/>
</dbReference>
<comment type="catalytic activity">
    <reaction evidence="10">
        <text>15-hydroxy-(5Z,8Z,11Z,13E)-eicosatetraenoate + ATP + CoA = 15-hydroxy-(5Z,8Z,11Z,13E)-eicosatetraenoyl-CoA + AMP + diphosphate</text>
        <dbReference type="Rhea" id="RHEA:52116"/>
        <dbReference type="ChEBI" id="CHEBI:30616"/>
        <dbReference type="ChEBI" id="CHEBI:33019"/>
        <dbReference type="ChEBI" id="CHEBI:57287"/>
        <dbReference type="ChEBI" id="CHEBI:78832"/>
        <dbReference type="ChEBI" id="CHEBI:136409"/>
        <dbReference type="ChEBI" id="CHEBI:456215"/>
    </reaction>
    <physiologicalReaction direction="left-to-right" evidence="10">
        <dbReference type="Rhea" id="RHEA:52117"/>
    </physiologicalReaction>
</comment>
<dbReference type="Gene3D" id="3.40.50.12780">
    <property type="entry name" value="N-terminal domain of ligase-like"/>
    <property type="match status" value="1"/>
</dbReference>
<comment type="catalytic activity">
    <reaction evidence="9">
        <text>12-hydroxy-(5Z,8Z,10E,14Z)-eicosatetraenoate + ATP + CoA = 12-hydroxy-(5Z,8Z,10E,14Z)-eicosatetraenoyl-CoA + AMP + diphosphate</text>
        <dbReference type="Rhea" id="RHEA:52112"/>
        <dbReference type="ChEBI" id="CHEBI:30616"/>
        <dbReference type="ChEBI" id="CHEBI:33019"/>
        <dbReference type="ChEBI" id="CHEBI:57287"/>
        <dbReference type="ChEBI" id="CHEBI:90718"/>
        <dbReference type="ChEBI" id="CHEBI:136408"/>
        <dbReference type="ChEBI" id="CHEBI:456215"/>
    </reaction>
    <physiologicalReaction direction="left-to-right" evidence="9">
        <dbReference type="Rhea" id="RHEA:52113"/>
    </physiologicalReaction>
</comment>
<dbReference type="GO" id="GO:0010747">
    <property type="term" value="P:positive regulation of long-chain fatty acid import across plasma membrane"/>
    <property type="evidence" value="ECO:0007669"/>
    <property type="project" value="TreeGrafter"/>
</dbReference>
<comment type="caution">
    <text evidence="17">The sequence shown here is derived from an EMBL/GenBank/DDBJ whole genome shotgun (WGS) entry which is preliminary data.</text>
</comment>
<dbReference type="GO" id="GO:0047676">
    <property type="term" value="F:arachidonate-CoA ligase activity"/>
    <property type="evidence" value="ECO:0007669"/>
    <property type="project" value="UniProtKB-EC"/>
</dbReference>
<comment type="catalytic activity">
    <reaction evidence="11">
        <text>(5Z,8Z,11Z,14Z)-eicosatetraenoate + ATP + CoA = (5Z,8Z,11Z,14Z)-eicosatetraenoyl-CoA + AMP + diphosphate</text>
        <dbReference type="Rhea" id="RHEA:19713"/>
        <dbReference type="ChEBI" id="CHEBI:30616"/>
        <dbReference type="ChEBI" id="CHEBI:32395"/>
        <dbReference type="ChEBI" id="CHEBI:33019"/>
        <dbReference type="ChEBI" id="CHEBI:57287"/>
        <dbReference type="ChEBI" id="CHEBI:57368"/>
        <dbReference type="ChEBI" id="CHEBI:456215"/>
        <dbReference type="EC" id="6.2.1.15"/>
    </reaction>
    <physiologicalReaction direction="left-to-right" evidence="11">
        <dbReference type="Rhea" id="RHEA:19714"/>
    </physiologicalReaction>
</comment>
<evidence type="ECO:0000256" key="11">
    <source>
        <dbReference type="ARBA" id="ARBA00024548"/>
    </source>
</evidence>